<dbReference type="SUPFAM" id="SSF50911">
    <property type="entry name" value="Mannose 6-phosphate receptor domain"/>
    <property type="match status" value="1"/>
</dbReference>
<dbReference type="PANTHER" id="PTHR15414:SF5">
    <property type="entry name" value="PROTEIN OS-9"/>
    <property type="match status" value="1"/>
</dbReference>
<dbReference type="InterPro" id="IPR009011">
    <property type="entry name" value="Man6P_isomerase_rcpt-bd_dom_sf"/>
</dbReference>
<dbReference type="Gene3D" id="2.70.130.10">
    <property type="entry name" value="Mannose-6-phosphate receptor binding domain"/>
    <property type="match status" value="1"/>
</dbReference>
<evidence type="ECO:0000313" key="8">
    <source>
        <dbReference type="EMBL" id="RNA29963.1"/>
    </source>
</evidence>
<dbReference type="GO" id="GO:0005788">
    <property type="term" value="C:endoplasmic reticulum lumen"/>
    <property type="evidence" value="ECO:0007669"/>
    <property type="project" value="TreeGrafter"/>
</dbReference>
<keyword evidence="5" id="KW-0175">Coiled coil</keyword>
<organism evidence="8 9">
    <name type="scientific">Brachionus plicatilis</name>
    <name type="common">Marine rotifer</name>
    <name type="synonym">Brachionus muelleri</name>
    <dbReference type="NCBI Taxonomy" id="10195"/>
    <lineage>
        <taxon>Eukaryota</taxon>
        <taxon>Metazoa</taxon>
        <taxon>Spiralia</taxon>
        <taxon>Gnathifera</taxon>
        <taxon>Rotifera</taxon>
        <taxon>Eurotatoria</taxon>
        <taxon>Monogononta</taxon>
        <taxon>Pseudotrocha</taxon>
        <taxon>Ploima</taxon>
        <taxon>Brachionidae</taxon>
        <taxon>Brachionus</taxon>
    </lineage>
</organism>
<keyword evidence="9" id="KW-1185">Reference proteome</keyword>
<dbReference type="AlphaFoldDB" id="A0A3M7S2B1"/>
<feature type="coiled-coil region" evidence="5">
    <location>
        <begin position="299"/>
        <end position="326"/>
    </location>
</feature>
<dbReference type="GO" id="GO:0030968">
    <property type="term" value="P:endoplasmic reticulum unfolded protein response"/>
    <property type="evidence" value="ECO:0007669"/>
    <property type="project" value="InterPro"/>
</dbReference>
<dbReference type="EMBL" id="REGN01002145">
    <property type="protein sequence ID" value="RNA29963.1"/>
    <property type="molecule type" value="Genomic_DNA"/>
</dbReference>
<dbReference type="PROSITE" id="PS51914">
    <property type="entry name" value="MRH"/>
    <property type="match status" value="1"/>
</dbReference>
<sequence length="498" mass="57397">MILVIQTLISYTICCALASDLSIGSKINKYELDNIRYQIDIDQNLQPSSATQSKSDHIPIRSANGQLFTCSFEPLEYFDQDSEINIEENSLLSLFSKSAIQREHLRLNQNKQSFNFTQIDLKVQEQISKLTKSNVCLYKNNGWWTYEFCVGQLINQYHILPNGSMHGEKISLGNFSHDFDWLGANETKKYPSRSEILYHEQYFEHGSLCELTGRPRKTTVKIFCDERGLDRIEMISEIETCEYEIFVRSQSLCSVPNFSKKQISHDLKCSPVVSDHVFEKYLASKEKKENAQLMISSEIDELTTINKELDQELQISENKLQNLISKTQDVKLDNNFASLNSLIEETNSEMSKNDQMFEKISKKLDNILDEFENGKISAQDGQVPILTESTEILKDTDDLNVEELEKKLKEKLSKSNKFGKDDIKIKIIKLDPNAMFGTSNFNSLISNLLESSDDRQKISKMNNHYNQVYGEDNFGQEQSENVEDLWLDEEAENNLIVY</sequence>
<reference evidence="8 9" key="1">
    <citation type="journal article" date="2018" name="Sci. Rep.">
        <title>Genomic signatures of local adaptation to the degree of environmental predictability in rotifers.</title>
        <authorList>
            <person name="Franch-Gras L."/>
            <person name="Hahn C."/>
            <person name="Garcia-Roger E.M."/>
            <person name="Carmona M.J."/>
            <person name="Serra M."/>
            <person name="Gomez A."/>
        </authorList>
    </citation>
    <scope>NUCLEOTIDE SEQUENCE [LARGE SCALE GENOMIC DNA]</scope>
    <source>
        <strain evidence="8">HYR1</strain>
    </source>
</reference>
<comment type="subcellular location">
    <subcellularLocation>
        <location evidence="1">Endoplasmic reticulum</location>
    </subcellularLocation>
</comment>
<name>A0A3M7S2B1_BRAPC</name>
<dbReference type="OrthoDB" id="448954at2759"/>
<dbReference type="Proteomes" id="UP000276133">
    <property type="component" value="Unassembled WGS sequence"/>
</dbReference>
<evidence type="ECO:0000313" key="9">
    <source>
        <dbReference type="Proteomes" id="UP000276133"/>
    </source>
</evidence>
<dbReference type="STRING" id="10195.A0A3M7S2B1"/>
<dbReference type="Pfam" id="PF07915">
    <property type="entry name" value="PRKCSH"/>
    <property type="match status" value="1"/>
</dbReference>
<dbReference type="InterPro" id="IPR012913">
    <property type="entry name" value="OS9-like_dom"/>
</dbReference>
<dbReference type="GO" id="GO:0030970">
    <property type="term" value="P:retrograde protein transport, ER to cytosol"/>
    <property type="evidence" value="ECO:0007669"/>
    <property type="project" value="TreeGrafter"/>
</dbReference>
<evidence type="ECO:0000256" key="3">
    <source>
        <dbReference type="ARBA" id="ARBA00022824"/>
    </source>
</evidence>
<keyword evidence="3" id="KW-0256">Endoplasmic reticulum</keyword>
<proteinExistence type="predicted"/>
<evidence type="ECO:0000256" key="4">
    <source>
        <dbReference type="ARBA" id="ARBA00023157"/>
    </source>
</evidence>
<dbReference type="InterPro" id="IPR045149">
    <property type="entry name" value="OS-9-like"/>
</dbReference>
<keyword evidence="2 6" id="KW-0732">Signal</keyword>
<protein>
    <submittedName>
        <fullName evidence="8">OS-9-like isoform X2</fullName>
    </submittedName>
</protein>
<evidence type="ECO:0000256" key="1">
    <source>
        <dbReference type="ARBA" id="ARBA00004240"/>
    </source>
</evidence>
<feature type="chain" id="PRO_5018162087" evidence="6">
    <location>
        <begin position="19"/>
        <end position="498"/>
    </location>
</feature>
<dbReference type="InterPro" id="IPR044865">
    <property type="entry name" value="MRH_dom"/>
</dbReference>
<evidence type="ECO:0000259" key="7">
    <source>
        <dbReference type="PROSITE" id="PS51914"/>
    </source>
</evidence>
<evidence type="ECO:0000256" key="6">
    <source>
        <dbReference type="SAM" id="SignalP"/>
    </source>
</evidence>
<comment type="caution">
    <text evidence="8">The sequence shown here is derived from an EMBL/GenBank/DDBJ whole genome shotgun (WGS) entry which is preliminary data.</text>
</comment>
<feature type="signal peptide" evidence="6">
    <location>
        <begin position="1"/>
        <end position="18"/>
    </location>
</feature>
<gene>
    <name evidence="8" type="ORF">BpHYR1_005922</name>
</gene>
<keyword evidence="4" id="KW-1015">Disulfide bond</keyword>
<evidence type="ECO:0000256" key="2">
    <source>
        <dbReference type="ARBA" id="ARBA00022729"/>
    </source>
</evidence>
<dbReference type="PANTHER" id="PTHR15414">
    <property type="entry name" value="OS-9-RELATED"/>
    <property type="match status" value="1"/>
</dbReference>
<feature type="domain" description="MRH" evidence="7">
    <location>
        <begin position="134"/>
        <end position="255"/>
    </location>
</feature>
<accession>A0A3M7S2B1</accession>
<evidence type="ECO:0000256" key="5">
    <source>
        <dbReference type="SAM" id="Coils"/>
    </source>
</evidence>